<evidence type="ECO:0000256" key="9">
    <source>
        <dbReference type="ARBA" id="ARBA00024867"/>
    </source>
</evidence>
<keyword evidence="7" id="KW-0238">DNA-binding</keyword>
<dbReference type="GO" id="GO:0003700">
    <property type="term" value="F:DNA-binding transcription factor activity"/>
    <property type="evidence" value="ECO:0007669"/>
    <property type="project" value="InterPro"/>
</dbReference>
<dbReference type="PRINTS" id="PR00032">
    <property type="entry name" value="HTHARAC"/>
</dbReference>
<evidence type="ECO:0000256" key="8">
    <source>
        <dbReference type="ARBA" id="ARBA00023163"/>
    </source>
</evidence>
<organism evidence="13 14">
    <name type="scientific">Mahella australiensis (strain DSM 15567 / CIP 107919 / 50-1 BON)</name>
    <dbReference type="NCBI Taxonomy" id="697281"/>
    <lineage>
        <taxon>Bacteria</taxon>
        <taxon>Bacillati</taxon>
        <taxon>Bacillota</taxon>
        <taxon>Clostridia</taxon>
        <taxon>Thermoanaerobacterales</taxon>
        <taxon>Thermoanaerobacterales Family IV. Incertae Sedis</taxon>
        <taxon>Mahella</taxon>
    </lineage>
</organism>
<dbReference type="RefSeq" id="WP_013782504.1">
    <property type="nucleotide sequence ID" value="NC_015520.1"/>
</dbReference>
<dbReference type="PROSITE" id="PS00041">
    <property type="entry name" value="HTH_ARAC_FAMILY_1"/>
    <property type="match status" value="1"/>
</dbReference>
<dbReference type="CDD" id="cd17536">
    <property type="entry name" value="REC_YesN-like"/>
    <property type="match status" value="1"/>
</dbReference>
<dbReference type="PANTHER" id="PTHR42713:SF3">
    <property type="entry name" value="TRANSCRIPTIONAL REGULATORY PROTEIN HPTR"/>
    <property type="match status" value="1"/>
</dbReference>
<dbReference type="InterPro" id="IPR051552">
    <property type="entry name" value="HptR"/>
</dbReference>
<dbReference type="InterPro" id="IPR018060">
    <property type="entry name" value="HTH_AraC"/>
</dbReference>
<dbReference type="InterPro" id="IPR001789">
    <property type="entry name" value="Sig_transdc_resp-reg_receiver"/>
</dbReference>
<dbReference type="PANTHER" id="PTHR42713">
    <property type="entry name" value="HISTIDINE KINASE-RELATED"/>
    <property type="match status" value="1"/>
</dbReference>
<dbReference type="PROSITE" id="PS01124">
    <property type="entry name" value="HTH_ARAC_FAMILY_2"/>
    <property type="match status" value="1"/>
</dbReference>
<evidence type="ECO:0000259" key="12">
    <source>
        <dbReference type="PROSITE" id="PS50110"/>
    </source>
</evidence>
<dbReference type="InterPro" id="IPR011006">
    <property type="entry name" value="CheY-like_superfamily"/>
</dbReference>
<dbReference type="GO" id="GO:0043565">
    <property type="term" value="F:sequence-specific DNA binding"/>
    <property type="evidence" value="ECO:0007669"/>
    <property type="project" value="InterPro"/>
</dbReference>
<dbReference type="SMART" id="SM00448">
    <property type="entry name" value="REC"/>
    <property type="match status" value="1"/>
</dbReference>
<protein>
    <recommendedName>
        <fullName evidence="2">Stage 0 sporulation protein A homolog</fullName>
    </recommendedName>
</protein>
<proteinExistence type="predicted"/>
<evidence type="ECO:0000256" key="10">
    <source>
        <dbReference type="PROSITE-ProRule" id="PRU00169"/>
    </source>
</evidence>
<evidence type="ECO:0000313" key="13">
    <source>
        <dbReference type="EMBL" id="AEE98093.1"/>
    </source>
</evidence>
<keyword evidence="4 10" id="KW-0597">Phosphoprotein</keyword>
<reference evidence="14" key="1">
    <citation type="submission" date="2010-11" db="EMBL/GenBank/DDBJ databases">
        <title>The complete genome of Mahella australiensis DSM 15567.</title>
        <authorList>
            <consortium name="US DOE Joint Genome Institute (JGI-PGF)"/>
            <person name="Lucas S."/>
            <person name="Copeland A."/>
            <person name="Lapidus A."/>
            <person name="Bruce D."/>
            <person name="Goodwin L."/>
            <person name="Pitluck S."/>
            <person name="Kyrpides N."/>
            <person name="Mavromatis K."/>
            <person name="Pagani I."/>
            <person name="Ivanova N."/>
            <person name="Teshima H."/>
            <person name="Brettin T."/>
            <person name="Detter J.C."/>
            <person name="Han C."/>
            <person name="Tapia R."/>
            <person name="Land M."/>
            <person name="Hauser L."/>
            <person name="Markowitz V."/>
            <person name="Cheng J.-F."/>
            <person name="Hugenholtz P."/>
            <person name="Woyke T."/>
            <person name="Wu D."/>
            <person name="Spring S."/>
            <person name="Pukall R."/>
            <person name="Steenblock K."/>
            <person name="Schneider S."/>
            <person name="Klenk H.-P."/>
            <person name="Eisen J.A."/>
        </authorList>
    </citation>
    <scope>NUCLEOTIDE SEQUENCE [LARGE SCALE GENOMIC DNA]</scope>
    <source>
        <strain evidence="14">DSM 15567 / CIP 107919 / 50-1 BON</strain>
    </source>
</reference>
<dbReference type="AlphaFoldDB" id="F4A116"/>
<evidence type="ECO:0000256" key="3">
    <source>
        <dbReference type="ARBA" id="ARBA00022490"/>
    </source>
</evidence>
<dbReference type="GO" id="GO:0005737">
    <property type="term" value="C:cytoplasm"/>
    <property type="evidence" value="ECO:0007669"/>
    <property type="project" value="UniProtKB-SubCell"/>
</dbReference>
<dbReference type="SUPFAM" id="SSF52172">
    <property type="entry name" value="CheY-like"/>
    <property type="match status" value="1"/>
</dbReference>
<evidence type="ECO:0000313" key="14">
    <source>
        <dbReference type="Proteomes" id="UP000008457"/>
    </source>
</evidence>
<dbReference type="Gene3D" id="1.10.10.60">
    <property type="entry name" value="Homeodomain-like"/>
    <property type="match status" value="2"/>
</dbReference>
<dbReference type="PROSITE" id="PS50110">
    <property type="entry name" value="RESPONSE_REGULATORY"/>
    <property type="match status" value="1"/>
</dbReference>
<evidence type="ECO:0000256" key="4">
    <source>
        <dbReference type="ARBA" id="ARBA00022553"/>
    </source>
</evidence>
<evidence type="ECO:0000256" key="7">
    <source>
        <dbReference type="ARBA" id="ARBA00023125"/>
    </source>
</evidence>
<dbReference type="GO" id="GO:0000160">
    <property type="term" value="P:phosphorelay signal transduction system"/>
    <property type="evidence" value="ECO:0007669"/>
    <property type="project" value="UniProtKB-KW"/>
</dbReference>
<keyword evidence="3" id="KW-0963">Cytoplasm</keyword>
<sequence length="234" mass="27007">MLTILIADDEPLVRSSIRYTLQEISIKTSVVGEAENGEEALEFYRRLLPDVIIVDIKMPLMSGLEFIEEVRKIDHVTQFIVVSGYAEFEYARQAMRSGVNSYVLKPVKSSELEEALKKCILQLKDKYEEMLSESDKIIRYIEQNFSSPLTLEILAEKFNFSPKYISVLIKNKVGYSFTDYLTSLRIKRAVELITKTNQSVKSIAMSVGYDDPHYFDRIFKKKTGKTPSEFRENL</sequence>
<dbReference type="SMART" id="SM00342">
    <property type="entry name" value="HTH_ARAC"/>
    <property type="match status" value="1"/>
</dbReference>
<feature type="modified residue" description="4-aspartylphosphate" evidence="10">
    <location>
        <position position="55"/>
    </location>
</feature>
<dbReference type="Pfam" id="PF12833">
    <property type="entry name" value="HTH_18"/>
    <property type="match status" value="1"/>
</dbReference>
<dbReference type="EMBL" id="CP002360">
    <property type="protein sequence ID" value="AEE98093.1"/>
    <property type="molecule type" value="Genomic_DNA"/>
</dbReference>
<dbReference type="InterPro" id="IPR018062">
    <property type="entry name" value="HTH_AraC-typ_CS"/>
</dbReference>
<evidence type="ECO:0000259" key="11">
    <source>
        <dbReference type="PROSITE" id="PS01124"/>
    </source>
</evidence>
<keyword evidence="8" id="KW-0804">Transcription</keyword>
<evidence type="ECO:0000256" key="6">
    <source>
        <dbReference type="ARBA" id="ARBA00023015"/>
    </source>
</evidence>
<dbReference type="eggNOG" id="COG4753">
    <property type="taxonomic scope" value="Bacteria"/>
</dbReference>
<dbReference type="HOGENOM" id="CLU_000445_5_1_9"/>
<dbReference type="Gene3D" id="3.40.50.2300">
    <property type="match status" value="1"/>
</dbReference>
<dbReference type="Pfam" id="PF00072">
    <property type="entry name" value="Response_reg"/>
    <property type="match status" value="1"/>
</dbReference>
<dbReference type="KEGG" id="mas:Mahau_2973"/>
<dbReference type="InterPro" id="IPR009057">
    <property type="entry name" value="Homeodomain-like_sf"/>
</dbReference>
<comment type="subcellular location">
    <subcellularLocation>
        <location evidence="1">Cytoplasm</location>
    </subcellularLocation>
</comment>
<evidence type="ECO:0000256" key="5">
    <source>
        <dbReference type="ARBA" id="ARBA00023012"/>
    </source>
</evidence>
<gene>
    <name evidence="13" type="ordered locus">Mahau_2973</name>
</gene>
<reference evidence="13 14" key="2">
    <citation type="journal article" date="2011" name="Stand. Genomic Sci.">
        <title>Complete genome sequence of Mahella australiensis type strain (50-1 BON).</title>
        <authorList>
            <person name="Sikorski J."/>
            <person name="Teshima H."/>
            <person name="Nolan M."/>
            <person name="Lucas S."/>
            <person name="Hammon N."/>
            <person name="Deshpande S."/>
            <person name="Cheng J.F."/>
            <person name="Pitluck S."/>
            <person name="Liolios K."/>
            <person name="Pagani I."/>
            <person name="Ivanova N."/>
            <person name="Huntemann M."/>
            <person name="Mavromatis K."/>
            <person name="Ovchinikova G."/>
            <person name="Pati A."/>
            <person name="Tapia R."/>
            <person name="Han C."/>
            <person name="Goodwin L."/>
            <person name="Chen A."/>
            <person name="Palaniappan K."/>
            <person name="Land M."/>
            <person name="Hauser L."/>
            <person name="Ngatchou-Djao O.D."/>
            <person name="Rohde M."/>
            <person name="Pukall R."/>
            <person name="Spring S."/>
            <person name="Abt B."/>
            <person name="Goker M."/>
            <person name="Detter J.C."/>
            <person name="Woyke T."/>
            <person name="Bristow J."/>
            <person name="Markowitz V."/>
            <person name="Hugenholtz P."/>
            <person name="Eisen J.A."/>
            <person name="Kyrpides N.C."/>
            <person name="Klenk H.P."/>
            <person name="Lapidus A."/>
        </authorList>
    </citation>
    <scope>NUCLEOTIDE SEQUENCE [LARGE SCALE GENOMIC DNA]</scope>
    <source>
        <strain evidence="14">DSM 15567 / CIP 107919 / 50-1 BON</strain>
    </source>
</reference>
<accession>F4A116</accession>
<dbReference type="SUPFAM" id="SSF46689">
    <property type="entry name" value="Homeodomain-like"/>
    <property type="match status" value="2"/>
</dbReference>
<feature type="domain" description="Response regulatory" evidence="12">
    <location>
        <begin position="3"/>
        <end position="120"/>
    </location>
</feature>
<comment type="function">
    <text evidence="9">May play the central regulatory role in sporulation. It may be an element of the effector pathway responsible for the activation of sporulation genes in response to nutritional stress. Spo0A may act in concert with spo0H (a sigma factor) to control the expression of some genes that are critical to the sporulation process.</text>
</comment>
<evidence type="ECO:0000256" key="2">
    <source>
        <dbReference type="ARBA" id="ARBA00018672"/>
    </source>
</evidence>
<dbReference type="Proteomes" id="UP000008457">
    <property type="component" value="Chromosome"/>
</dbReference>
<dbReference type="InterPro" id="IPR020449">
    <property type="entry name" value="Tscrpt_reg_AraC-type_HTH"/>
</dbReference>
<dbReference type="eggNOG" id="COG2207">
    <property type="taxonomic scope" value="Bacteria"/>
</dbReference>
<keyword evidence="5" id="KW-0902">Two-component regulatory system</keyword>
<dbReference type="STRING" id="697281.Mahau_2973"/>
<name>F4A116_MAHA5</name>
<keyword evidence="14" id="KW-1185">Reference proteome</keyword>
<evidence type="ECO:0000256" key="1">
    <source>
        <dbReference type="ARBA" id="ARBA00004496"/>
    </source>
</evidence>
<keyword evidence="6" id="KW-0805">Transcription regulation</keyword>
<feature type="domain" description="HTH araC/xylS-type" evidence="11">
    <location>
        <begin position="135"/>
        <end position="233"/>
    </location>
</feature>